<keyword evidence="3" id="KW-1185">Reference proteome</keyword>
<dbReference type="RefSeq" id="WP_035195170.1">
    <property type="nucleotide sequence ID" value="NZ_CCCS020000057.1"/>
</dbReference>
<dbReference type="AlphaFoldDB" id="A0A060UUB4"/>
<dbReference type="Gene3D" id="1.10.30.50">
    <property type="match status" value="1"/>
</dbReference>
<proteinExistence type="predicted"/>
<evidence type="ECO:0000313" key="1">
    <source>
        <dbReference type="EMBL" id="CDQ11916.1"/>
    </source>
</evidence>
<dbReference type="Proteomes" id="UP000193925">
    <property type="component" value="Chromosome AFERRI"/>
</dbReference>
<gene>
    <name evidence="2" type="ORF">AFERRI_20254</name>
    <name evidence="1" type="ORF">AFERRI_600142</name>
</gene>
<reference evidence="2 3" key="3">
    <citation type="submission" date="2017-03" db="EMBL/GenBank/DDBJ databases">
        <authorList>
            <person name="Regsiter A."/>
            <person name="William W."/>
        </authorList>
    </citation>
    <scope>NUCLEOTIDE SEQUENCE [LARGE SCALE GENOMIC DNA]</scope>
    <source>
        <strain evidence="2">PRJEB5721</strain>
    </source>
</reference>
<reference evidence="1" key="1">
    <citation type="submission" date="2014-03" db="EMBL/GenBank/DDBJ databases">
        <authorList>
            <person name="Genoscope - CEA"/>
        </authorList>
    </citation>
    <scope>NUCLEOTIDE SEQUENCE [LARGE SCALE GENOMIC DNA]</scope>
    <source>
        <strain evidence="1">CF27</strain>
    </source>
</reference>
<protein>
    <recommendedName>
        <fullName evidence="4">HNH endonuclease</fullName>
    </recommendedName>
</protein>
<evidence type="ECO:0000313" key="2">
    <source>
        <dbReference type="EMBL" id="SMH65472.1"/>
    </source>
</evidence>
<reference evidence="1" key="2">
    <citation type="submission" date="2014-07" db="EMBL/GenBank/DDBJ databases">
        <title>Initial genome analysis of the psychrotolerant acidophile Acidithiobacillus ferrivorans CF27: insights into iron and sulfur oxidation pathways and into biofilm formation.</title>
        <authorList>
            <person name="Talla E."/>
            <person name="Hedrich S."/>
            <person name="Mangenot S."/>
            <person name="Ji B."/>
            <person name="Johnson D.B."/>
            <person name="Barbe V."/>
            <person name="Bonnefoy V."/>
        </authorList>
    </citation>
    <scope>NUCLEOTIDE SEQUENCE [LARGE SCALE GENOMIC DNA]</scope>
    <source>
        <strain evidence="1">CF27</strain>
    </source>
</reference>
<evidence type="ECO:0000313" key="3">
    <source>
        <dbReference type="Proteomes" id="UP000193925"/>
    </source>
</evidence>
<sequence length="369" mass="41653">MLKPIHRVTSSPALAACQIMMQRLALWLCDQQVHAVDVTLINLQVQMPSQIEADWLWKFLDRTVAKQKLLQRAKEVADLSNVEKQGLTNWVHGVSNIDQHFGLNPSHAFPAQIPNNWNDDSPSWISFKTLLIAFYERGFTKGRLPYRSDGTPTDIKSDQVTYAKFVAEFRVAHKLDAHPDAREICVLCGGELKEQEVDHWINKANFPLLSVCADNLLPICGECNAGDDTKGQKPVHSSGKFGDWFHPYLRPAHGALALEYQLPKMAISCVAAQAADQPKVNTLNKLLNLETRWTREFKAEHRKKQKEAADRKLRGRGPHNLAELQSWLTDYRDGLVESEPNYEVHKVLAAAMLEPTRLATWQGELGLAP</sequence>
<accession>A0A060UUB4</accession>
<organism evidence="1">
    <name type="scientific">Acidithiobacillus ferrivorans</name>
    <dbReference type="NCBI Taxonomy" id="160808"/>
    <lineage>
        <taxon>Bacteria</taxon>
        <taxon>Pseudomonadati</taxon>
        <taxon>Pseudomonadota</taxon>
        <taxon>Acidithiobacillia</taxon>
        <taxon>Acidithiobacillales</taxon>
        <taxon>Acidithiobacillaceae</taxon>
        <taxon>Acidithiobacillus</taxon>
    </lineage>
</organism>
<evidence type="ECO:0008006" key="4">
    <source>
        <dbReference type="Google" id="ProtNLM"/>
    </source>
</evidence>
<dbReference type="EMBL" id="CCCS020000057">
    <property type="protein sequence ID" value="CDQ11916.1"/>
    <property type="molecule type" value="Genomic_DNA"/>
</dbReference>
<dbReference type="EMBL" id="LT841305">
    <property type="protein sequence ID" value="SMH65472.1"/>
    <property type="molecule type" value="Genomic_DNA"/>
</dbReference>
<name>A0A060UUB4_9PROT</name>